<keyword evidence="3" id="KW-1185">Reference proteome</keyword>
<keyword evidence="1" id="KW-1133">Transmembrane helix</keyword>
<dbReference type="RefSeq" id="WP_144908096.1">
    <property type="nucleotide sequence ID" value="NZ_JACHOA010000015.1"/>
</dbReference>
<comment type="caution">
    <text evidence="2">The sequence shown here is derived from an EMBL/GenBank/DDBJ whole genome shotgun (WGS) entry which is preliminary data.</text>
</comment>
<evidence type="ECO:0000256" key="1">
    <source>
        <dbReference type="SAM" id="Phobius"/>
    </source>
</evidence>
<reference evidence="2 3" key="1">
    <citation type="submission" date="2020-08" db="EMBL/GenBank/DDBJ databases">
        <title>Genomic Encyclopedia of Type Strains, Phase IV (KMG-IV): sequencing the most valuable type-strain genomes for metagenomic binning, comparative biology and taxonomic classification.</title>
        <authorList>
            <person name="Goeker M."/>
        </authorList>
    </citation>
    <scope>NUCLEOTIDE SEQUENCE [LARGE SCALE GENOMIC DNA]</scope>
    <source>
        <strain evidence="2 3">DSM 17507</strain>
    </source>
</reference>
<dbReference type="AlphaFoldDB" id="A0A7W7AF30"/>
<sequence>MRTFNYILLSTQAVACAFLLVVIGSLMADPVRNPEGGFMMALIGLPLAVVSALILGWIYAMRSALPDEHRERILLISTVFMLMTTLPFLAGLLSGV</sequence>
<feature type="transmembrane region" description="Helical" evidence="1">
    <location>
        <begin position="73"/>
        <end position="93"/>
    </location>
</feature>
<proteinExistence type="predicted"/>
<protein>
    <submittedName>
        <fullName evidence="2">Uncharacterized protein</fullName>
    </submittedName>
</protein>
<feature type="transmembrane region" description="Helical" evidence="1">
    <location>
        <begin position="38"/>
        <end position="61"/>
    </location>
</feature>
<dbReference type="EMBL" id="JACHOA010000015">
    <property type="protein sequence ID" value="MBB4615865.1"/>
    <property type="molecule type" value="Genomic_DNA"/>
</dbReference>
<keyword evidence="1" id="KW-0812">Transmembrane</keyword>
<gene>
    <name evidence="2" type="ORF">GGR37_004169</name>
</gene>
<evidence type="ECO:0000313" key="3">
    <source>
        <dbReference type="Proteomes" id="UP000538566"/>
    </source>
</evidence>
<evidence type="ECO:0000313" key="2">
    <source>
        <dbReference type="EMBL" id="MBB4615865.1"/>
    </source>
</evidence>
<keyword evidence="1" id="KW-0472">Membrane</keyword>
<name>A0A7W7AF30_9SPHN</name>
<accession>A0A7W7AF30</accession>
<organism evidence="2 3">
    <name type="scientific">Novosphingobium taihuense</name>
    <dbReference type="NCBI Taxonomy" id="260085"/>
    <lineage>
        <taxon>Bacteria</taxon>
        <taxon>Pseudomonadati</taxon>
        <taxon>Pseudomonadota</taxon>
        <taxon>Alphaproteobacteria</taxon>
        <taxon>Sphingomonadales</taxon>
        <taxon>Sphingomonadaceae</taxon>
        <taxon>Novosphingobium</taxon>
    </lineage>
</organism>
<dbReference type="Proteomes" id="UP000538566">
    <property type="component" value="Unassembled WGS sequence"/>
</dbReference>